<organism evidence="2 3">
    <name type="scientific">Oceanomicrobium pacificus</name>
    <dbReference type="NCBI Taxonomy" id="2692916"/>
    <lineage>
        <taxon>Bacteria</taxon>
        <taxon>Pseudomonadati</taxon>
        <taxon>Pseudomonadota</taxon>
        <taxon>Alphaproteobacteria</taxon>
        <taxon>Rhodobacterales</taxon>
        <taxon>Paracoccaceae</taxon>
        <taxon>Oceanomicrobium</taxon>
    </lineage>
</organism>
<dbReference type="Proteomes" id="UP000436016">
    <property type="component" value="Unassembled WGS sequence"/>
</dbReference>
<reference evidence="2 3" key="1">
    <citation type="submission" date="2019-12" db="EMBL/GenBank/DDBJ databases">
        <title>Strain KN286 was isolated from seawater, which was collected from Caroline Seamount in the tropical western Pacific.</title>
        <authorList>
            <person name="Wang Q."/>
        </authorList>
    </citation>
    <scope>NUCLEOTIDE SEQUENCE [LARGE SCALE GENOMIC DNA]</scope>
    <source>
        <strain evidence="2 3">KN286</strain>
    </source>
</reference>
<proteinExistence type="predicted"/>
<dbReference type="SUPFAM" id="SSF53335">
    <property type="entry name" value="S-adenosyl-L-methionine-dependent methyltransferases"/>
    <property type="match status" value="1"/>
</dbReference>
<dbReference type="PANTHER" id="PTHR20974:SF0">
    <property type="entry name" value="UPF0585 PROTEIN CG18661"/>
    <property type="match status" value="1"/>
</dbReference>
<feature type="region of interest" description="Disordered" evidence="1">
    <location>
        <begin position="1"/>
        <end position="31"/>
    </location>
</feature>
<dbReference type="Gene3D" id="3.40.50.150">
    <property type="entry name" value="Vaccinia Virus protein VP39"/>
    <property type="match status" value="1"/>
</dbReference>
<dbReference type="InterPro" id="IPR010342">
    <property type="entry name" value="DUF938"/>
</dbReference>
<protein>
    <submittedName>
        <fullName evidence="2">DUF938 domain-containing protein</fullName>
    </submittedName>
</protein>
<evidence type="ECO:0000313" key="3">
    <source>
        <dbReference type="Proteomes" id="UP000436016"/>
    </source>
</evidence>
<dbReference type="AlphaFoldDB" id="A0A6B0TS53"/>
<sequence length="232" mass="24491">MTGKGPSGPGPRHTARYRPGQVPTHADGRLESPAAARNIGPIRDAVRAFLSDRSGPVLEVGSGTGEHRAALAAAMPGLTWIASDPHPDHRRSADAWARHTGIDQPPALTLDALSADWAAPLSAAGHPPPLTAIFCSNVLHIAPPAVAKAIFSQAGALLSPGGMLLVYGPFTEAGRFDGDGNRAFDAGLRADNPDWGLRDIDWLDELARDAGLSPAERHVMPARNRLLRFTRP</sequence>
<gene>
    <name evidence="2" type="ORF">GSH16_08865</name>
</gene>
<evidence type="ECO:0000256" key="1">
    <source>
        <dbReference type="SAM" id="MobiDB-lite"/>
    </source>
</evidence>
<accession>A0A6B0TS53</accession>
<dbReference type="Pfam" id="PF06080">
    <property type="entry name" value="DUF938"/>
    <property type="match status" value="1"/>
</dbReference>
<evidence type="ECO:0000313" key="2">
    <source>
        <dbReference type="EMBL" id="MXU65559.1"/>
    </source>
</evidence>
<dbReference type="RefSeq" id="WP_160854138.1">
    <property type="nucleotide sequence ID" value="NZ_WUWG01000003.1"/>
</dbReference>
<comment type="caution">
    <text evidence="2">The sequence shown here is derived from an EMBL/GenBank/DDBJ whole genome shotgun (WGS) entry which is preliminary data.</text>
</comment>
<dbReference type="EMBL" id="WUWG01000003">
    <property type="protein sequence ID" value="MXU65559.1"/>
    <property type="molecule type" value="Genomic_DNA"/>
</dbReference>
<keyword evidence="3" id="KW-1185">Reference proteome</keyword>
<dbReference type="InterPro" id="IPR029063">
    <property type="entry name" value="SAM-dependent_MTases_sf"/>
</dbReference>
<dbReference type="PANTHER" id="PTHR20974">
    <property type="entry name" value="UPF0585 PROTEIN CG18661"/>
    <property type="match status" value="1"/>
</dbReference>
<name>A0A6B0TS53_9RHOB</name>